<keyword evidence="1" id="KW-0812">Transmembrane</keyword>
<feature type="transmembrane region" description="Helical" evidence="1">
    <location>
        <begin position="163"/>
        <end position="180"/>
    </location>
</feature>
<keyword evidence="1" id="KW-0472">Membrane</keyword>
<feature type="domain" description="SGNH" evidence="3">
    <location>
        <begin position="450"/>
        <end position="681"/>
    </location>
</feature>
<feature type="transmembrane region" description="Helical" evidence="1">
    <location>
        <begin position="74"/>
        <end position="94"/>
    </location>
</feature>
<feature type="domain" description="Acyltransferase 3" evidence="2">
    <location>
        <begin position="7"/>
        <end position="329"/>
    </location>
</feature>
<evidence type="ECO:0000256" key="1">
    <source>
        <dbReference type="SAM" id="Phobius"/>
    </source>
</evidence>
<organism evidence="4 5">
    <name type="scientific">Xanthobacter autotrophicus</name>
    <dbReference type="NCBI Taxonomy" id="280"/>
    <lineage>
        <taxon>Bacteria</taxon>
        <taxon>Pseudomonadati</taxon>
        <taxon>Pseudomonadota</taxon>
        <taxon>Alphaproteobacteria</taxon>
        <taxon>Hyphomicrobiales</taxon>
        <taxon>Xanthobacteraceae</taxon>
        <taxon>Xanthobacter</taxon>
    </lineage>
</organism>
<evidence type="ECO:0000259" key="3">
    <source>
        <dbReference type="Pfam" id="PF19040"/>
    </source>
</evidence>
<dbReference type="GO" id="GO:0016020">
    <property type="term" value="C:membrane"/>
    <property type="evidence" value="ECO:0007669"/>
    <property type="project" value="TreeGrafter"/>
</dbReference>
<feature type="transmembrane region" description="Helical" evidence="1">
    <location>
        <begin position="287"/>
        <end position="306"/>
    </location>
</feature>
<feature type="transmembrane region" description="Helical" evidence="1">
    <location>
        <begin position="248"/>
        <end position="267"/>
    </location>
</feature>
<feature type="transmembrane region" description="Helical" evidence="1">
    <location>
        <begin position="200"/>
        <end position="216"/>
    </location>
</feature>
<dbReference type="InterPro" id="IPR002656">
    <property type="entry name" value="Acyl_transf_3_dom"/>
</dbReference>
<comment type="caution">
    <text evidence="4">The sequence shown here is derived from an EMBL/GenBank/DDBJ whole genome shotgun (WGS) entry which is preliminary data.</text>
</comment>
<dbReference type="AlphaFoldDB" id="A0A6C1KGW0"/>
<dbReference type="GO" id="GO:0009103">
    <property type="term" value="P:lipopolysaccharide biosynthetic process"/>
    <property type="evidence" value="ECO:0007669"/>
    <property type="project" value="TreeGrafter"/>
</dbReference>
<dbReference type="RefSeq" id="WP_138398440.1">
    <property type="nucleotide sequence ID" value="NZ_JBAFVI010000001.1"/>
</dbReference>
<dbReference type="InterPro" id="IPR050879">
    <property type="entry name" value="Acyltransferase_3"/>
</dbReference>
<evidence type="ECO:0000259" key="2">
    <source>
        <dbReference type="Pfam" id="PF01757"/>
    </source>
</evidence>
<keyword evidence="1" id="KW-1133">Transmembrane helix</keyword>
<feature type="transmembrane region" description="Helical" evidence="1">
    <location>
        <begin position="12"/>
        <end position="29"/>
    </location>
</feature>
<dbReference type="PANTHER" id="PTHR23028:SF53">
    <property type="entry name" value="ACYL_TRANSF_3 DOMAIN-CONTAINING PROTEIN"/>
    <property type="match status" value="1"/>
</dbReference>
<dbReference type="InterPro" id="IPR043968">
    <property type="entry name" value="SGNH"/>
</dbReference>
<proteinExistence type="predicted"/>
<sequence>MGLAYRADVDGLRALAIVPVVLFHIHLSAFPGGYVGVDIFFVISGYLITAILFREMKAGRFSLLDFYDRRIRRIFPALFVVLVATTLAAVFIMVPSDLLLYARSLRATTLFFSNIYFSKNLNYFQPEADLNPLLHTWSLAVEEQFYIIFPLLLFALIRWVRPNLLRPIILVLIVASLAHAEIRLSRNPIESFFSLPTRAWELLIGSALALGLVPLVTPRKGAFLSLAGLALIVAAIAFYDRHTRFPGLAALAPCLGAALILHGGASGANGMVQRMLASPVPVFFGRISYSLYLWHWPLLVLLAYYLGRRLSSTEGLMVAALSVGLASLSLFYVEAPFRKARRPGASRWAPVWAGGAAMALVVAFALTAIARDGRFWPMSDFARQADALARAQDPFMSWCSAPLSGPMRMPTRPECVIGKSAPMSEPTSEPASAQASAAAFGAVPEQAAAPAFDVLLWGDSHASSLMAGLGEAATKAGASIRLVMLPACPPLNGVVTLHESIKGLERQCPAFNRGVLELIGETRPKLVVMAGRWLPWTTLPSGFAIRDGNDRYLSVEEARAAFVRGLTHNVDVVTRLGIPVVLVGQVPEVGYSPPHCITRAAFSGADTSHCLAQDRAKAMAGLAYSNEVLLDLAKRNPLVTTVLLSDRFCGKETCPTMEAGELLYRDPNHLSVAGSRMAAAFIDLAGVLRAAAGAQQAAGQGTGQAPPPAIR</sequence>
<accession>A0A6C1KGW0</accession>
<keyword evidence="4" id="KW-0808">Transferase</keyword>
<dbReference type="OrthoDB" id="9796461at2"/>
<evidence type="ECO:0000313" key="5">
    <source>
        <dbReference type="Proteomes" id="UP000305131"/>
    </source>
</evidence>
<dbReference type="PANTHER" id="PTHR23028">
    <property type="entry name" value="ACETYLTRANSFERASE"/>
    <property type="match status" value="1"/>
</dbReference>
<gene>
    <name evidence="4" type="ORF">FBQ73_05200</name>
</gene>
<dbReference type="Pfam" id="PF01757">
    <property type="entry name" value="Acyl_transf_3"/>
    <property type="match status" value="1"/>
</dbReference>
<feature type="transmembrane region" description="Helical" evidence="1">
    <location>
        <begin position="35"/>
        <end position="53"/>
    </location>
</feature>
<dbReference type="Proteomes" id="UP000305131">
    <property type="component" value="Unassembled WGS sequence"/>
</dbReference>
<dbReference type="GO" id="GO:0016747">
    <property type="term" value="F:acyltransferase activity, transferring groups other than amino-acyl groups"/>
    <property type="evidence" value="ECO:0007669"/>
    <property type="project" value="InterPro"/>
</dbReference>
<dbReference type="EMBL" id="VAUP01000015">
    <property type="protein sequence ID" value="TLX43519.1"/>
    <property type="molecule type" value="Genomic_DNA"/>
</dbReference>
<feature type="transmembrane region" description="Helical" evidence="1">
    <location>
        <begin position="222"/>
        <end position="239"/>
    </location>
</feature>
<dbReference type="Pfam" id="PF19040">
    <property type="entry name" value="SGNH"/>
    <property type="match status" value="1"/>
</dbReference>
<feature type="transmembrane region" description="Helical" evidence="1">
    <location>
        <begin position="318"/>
        <end position="337"/>
    </location>
</feature>
<reference evidence="4 5" key="1">
    <citation type="submission" date="2019-05" db="EMBL/GenBank/DDBJ databases">
        <authorList>
            <person name="Zhou X."/>
        </authorList>
    </citation>
    <scope>NUCLEOTIDE SEQUENCE [LARGE SCALE GENOMIC DNA]</scope>
    <source>
        <strain evidence="4 5">DSM 432</strain>
    </source>
</reference>
<feature type="transmembrane region" description="Helical" evidence="1">
    <location>
        <begin position="349"/>
        <end position="370"/>
    </location>
</feature>
<protein>
    <submittedName>
        <fullName evidence="4">Acyltransferase</fullName>
    </submittedName>
</protein>
<evidence type="ECO:0000313" key="4">
    <source>
        <dbReference type="EMBL" id="TLX43519.1"/>
    </source>
</evidence>
<name>A0A6C1KGW0_XANAU</name>
<dbReference type="GeneID" id="95772856"/>
<feature type="transmembrane region" description="Helical" evidence="1">
    <location>
        <begin position="137"/>
        <end position="157"/>
    </location>
</feature>
<keyword evidence="4" id="KW-0012">Acyltransferase</keyword>